<accession>A0A848RIT0</accession>
<dbReference type="GO" id="GO:0016747">
    <property type="term" value="F:acyltransferase activity, transferring groups other than amino-acyl groups"/>
    <property type="evidence" value="ECO:0007669"/>
    <property type="project" value="InterPro"/>
</dbReference>
<protein>
    <recommendedName>
        <fullName evidence="4">Phosphate propanoyltransferase</fullName>
        <ecNumber evidence="3">2.3.1.222</ecNumber>
    </recommendedName>
    <alternativeName>
        <fullName evidence="10">Phosphate acyltransferase PduL</fullName>
    </alternativeName>
    <alternativeName>
        <fullName evidence="9">Phosphotransacylase PduL</fullName>
    </alternativeName>
    <alternativeName>
        <fullName evidence="11">Propanediol utilization protein PduL</fullName>
    </alternativeName>
</protein>
<keyword evidence="8" id="KW-0012">Acyltransferase</keyword>
<dbReference type="RefSeq" id="WP_169969297.1">
    <property type="nucleotide sequence ID" value="NZ_JABDSR010000007.1"/>
</dbReference>
<evidence type="ECO:0000256" key="5">
    <source>
        <dbReference type="ARBA" id="ARBA00022679"/>
    </source>
</evidence>
<evidence type="ECO:0000256" key="10">
    <source>
        <dbReference type="ARBA" id="ARBA00030939"/>
    </source>
</evidence>
<evidence type="ECO:0000256" key="6">
    <source>
        <dbReference type="ARBA" id="ARBA00022723"/>
    </source>
</evidence>
<evidence type="ECO:0000256" key="11">
    <source>
        <dbReference type="ARBA" id="ARBA00033077"/>
    </source>
</evidence>
<reference evidence="13" key="1">
    <citation type="submission" date="2020-04" db="EMBL/GenBank/DDBJ databases">
        <title>Peptoniphilus sp. nov. isolated from swine feces.</title>
        <authorList>
            <person name="Ryu S.W."/>
        </authorList>
    </citation>
    <scope>NUCLEOTIDE SEQUENCE [LARGE SCALE GENOMIC DNA]</scope>
    <source>
        <strain evidence="13">AGMB00490</strain>
    </source>
</reference>
<gene>
    <name evidence="13" type="ORF">HKO22_06150</name>
</gene>
<keyword evidence="6" id="KW-0479">Metal-binding</keyword>
<comment type="caution">
    <text evidence="13">The sequence shown here is derived from an EMBL/GenBank/DDBJ whole genome shotgun (WGS) entry which is preliminary data.</text>
</comment>
<dbReference type="NCBIfam" id="NF011652">
    <property type="entry name" value="PRK15070.1"/>
    <property type="match status" value="1"/>
</dbReference>
<evidence type="ECO:0000256" key="8">
    <source>
        <dbReference type="ARBA" id="ARBA00023315"/>
    </source>
</evidence>
<dbReference type="GO" id="GO:0046872">
    <property type="term" value="F:metal ion binding"/>
    <property type="evidence" value="ECO:0007669"/>
    <property type="project" value="UniProtKB-KW"/>
</dbReference>
<evidence type="ECO:0000256" key="4">
    <source>
        <dbReference type="ARBA" id="ARBA00020837"/>
    </source>
</evidence>
<dbReference type="PANTHER" id="PTHR39453">
    <property type="entry name" value="PHOSPHATE PROPANOYLTRANSFERASE"/>
    <property type="match status" value="1"/>
</dbReference>
<dbReference type="PANTHER" id="PTHR39453:SF1">
    <property type="entry name" value="PHOSPHATE PROPANOYLTRANSFERASE"/>
    <property type="match status" value="1"/>
</dbReference>
<comment type="cofactor">
    <cofactor evidence="1">
        <name>Zn(2+)</name>
        <dbReference type="ChEBI" id="CHEBI:29105"/>
    </cofactor>
</comment>
<evidence type="ECO:0000256" key="9">
    <source>
        <dbReference type="ARBA" id="ARBA00030044"/>
    </source>
</evidence>
<dbReference type="Pfam" id="PF06130">
    <property type="entry name" value="PTAC"/>
    <property type="match status" value="1"/>
</dbReference>
<dbReference type="AlphaFoldDB" id="A0A848RIT0"/>
<dbReference type="EC" id="2.3.1.222" evidence="3"/>
<evidence type="ECO:0000313" key="14">
    <source>
        <dbReference type="Proteomes" id="UP000568273"/>
    </source>
</evidence>
<keyword evidence="14" id="KW-1185">Reference proteome</keyword>
<organism evidence="13 14">
    <name type="scientific">Peptoniphilus faecalis</name>
    <dbReference type="NCBI Taxonomy" id="2731255"/>
    <lineage>
        <taxon>Bacteria</taxon>
        <taxon>Bacillati</taxon>
        <taxon>Bacillota</taxon>
        <taxon>Tissierellia</taxon>
        <taxon>Tissierellales</taxon>
        <taxon>Peptoniphilaceae</taxon>
        <taxon>Peptoniphilus</taxon>
    </lineage>
</organism>
<name>A0A848RIT0_9FIRM</name>
<keyword evidence="5" id="KW-0808">Transferase</keyword>
<keyword evidence="7" id="KW-0862">Zinc</keyword>
<evidence type="ECO:0000256" key="3">
    <source>
        <dbReference type="ARBA" id="ARBA00012206"/>
    </source>
</evidence>
<evidence type="ECO:0000256" key="12">
    <source>
        <dbReference type="ARBA" id="ARBA00047589"/>
    </source>
</evidence>
<comment type="catalytic activity">
    <reaction evidence="12">
        <text>propanoyl-CoA + phosphate = propanoyl phosphate + CoA</text>
        <dbReference type="Rhea" id="RHEA:28046"/>
        <dbReference type="ChEBI" id="CHEBI:43474"/>
        <dbReference type="ChEBI" id="CHEBI:57287"/>
        <dbReference type="ChEBI" id="CHEBI:57392"/>
        <dbReference type="ChEBI" id="CHEBI:58933"/>
        <dbReference type="EC" id="2.3.1.222"/>
    </reaction>
</comment>
<evidence type="ECO:0000256" key="2">
    <source>
        <dbReference type="ARBA" id="ARBA00007342"/>
    </source>
</evidence>
<evidence type="ECO:0000313" key="13">
    <source>
        <dbReference type="EMBL" id="NMW85319.1"/>
    </source>
</evidence>
<dbReference type="Proteomes" id="UP000568273">
    <property type="component" value="Unassembled WGS sequence"/>
</dbReference>
<proteinExistence type="inferred from homology"/>
<comment type="similarity">
    <text evidence="2">Belongs to the PduL family.</text>
</comment>
<sequence>MRLITAKEIYQAKEENKPIYIDKDTIVTPLARDIAKENNVSFEDGSSCKKEKVEVVETKECALSEDEIYNILKLGIENKFFTEKDLENLLGKEDEKKTSLNIIPVGISGRHVHLSKEHLEILFGKDYELTPIKNLTQPGQFASKETVTLAGPKSVIENVRIIGPVRSKTQVEILTSDAFKLGLKPVVRLSGHLEGTPGITIIGKKGTVVLDEGVIVSQRHIHLNEEQGRERNLKNGDVVKLRTRGIRSAILDNVSVRVGDNGYLDCHLDQEEANALGLNSKSYVEIVR</sequence>
<evidence type="ECO:0000256" key="1">
    <source>
        <dbReference type="ARBA" id="ARBA00001947"/>
    </source>
</evidence>
<dbReference type="InterPro" id="IPR008300">
    <property type="entry name" value="PTAC"/>
</dbReference>
<dbReference type="EMBL" id="JABDSR010000007">
    <property type="protein sequence ID" value="NMW85319.1"/>
    <property type="molecule type" value="Genomic_DNA"/>
</dbReference>
<evidence type="ECO:0000256" key="7">
    <source>
        <dbReference type="ARBA" id="ARBA00022833"/>
    </source>
</evidence>